<feature type="domain" description="RRM" evidence="7">
    <location>
        <begin position="694"/>
        <end position="766"/>
    </location>
</feature>
<sequence length="1062" mass="121146">MSRLIVKNLPNKVTVDKLKDLFCQKGEVTDVQLKYTKDGKFRNFGFIGYRTEEQAAAAKEYFDGTCVNSMKINVEFCANLGDEKKPRAWSKYATDSSAYKKLNKNDQETPKQKKQKLSSAERNKNKIRELLKKHKGDPLFDQFIEAHVNEKTSWIKEVLEEVKISDNEDSGNEAGQNGEENVNSKEESTTVPEVAKSEDKVANKQISDLEYMKLLMKKVDGATNEKVDEKEEQDKPKKVRNRPLFYCKINGLPFKCKKKDIKEFFRPLVPFSLRLPLGKGKKLAGFCYVGFRTEQELKKALAKDKLFIGNHRVHVHKYESQSKREEEEEQINTKKRQEQSNNVESIGESGSIFVRNLPYVVSEEEVTKTFEKYGPLAEVNMPIDPILRQPKGFATVTFVMPEHAVKAYTELDGTSFCGRMLHLLPARTEKLEMEEDDSKGQKLAGFCYVGFRTEQELKKALAKDKLFIGNHRVHVHKYESQSKREEEEEQINTKKRQEQTNNEESIGESGSIFVRNLPYVVSEEEVTKTFEKYGPLAEVNMPIDPILRQPKGFATVTFVMPEHAVKAYTELDGTSFCGRMLHLLPARTEKLEMEEDDSDLSFKEKKAKKLKAQAKSSHNWNTLFLGANAVADVIATNYGTTKEQLLNDNNKNTSAAVRLALGETQLVAETKNFLESNGVYLDAFNKPAQKRSKTCILVKNLPSDTNKDEVKELFEKHGQIARFLMPNHGITALVDFIEPFEAKKAFNKLAYSQFKAAPLYLEWAPENVFVKTIDTKEIEGKQERDSSKEKESNIEKVSKAEKLEEVSKPEKVEEEKLSEEKMEEETETPENDSTIFVKNLNFKTTENNLREHFKNCGKIHSVVVAKKKDPKNPGEFLSMGYGFVQFYRKTQANEALKTLQSSTLDGKTLELKRSERGNVTEVKTSKKSSKATVQNGTKILVRNVPFQANRNELHEIFRAFGEIKTLRLPKKLTTGSEQHRGFAFVDFHSKADAKCAFEALCQSTHLYGRRLVLEWADQTDENEDVEMLRKRTAQAFNAKVPGGKKSRKAAVDVDDFVEGEKD</sequence>
<keyword evidence="9" id="KW-1185">Reference proteome</keyword>
<dbReference type="SMART" id="SM00360">
    <property type="entry name" value="RRM"/>
    <property type="match status" value="7"/>
</dbReference>
<feature type="domain" description="RRM" evidence="7">
    <location>
        <begin position="937"/>
        <end position="1018"/>
    </location>
</feature>
<dbReference type="GO" id="GO:0005730">
    <property type="term" value="C:nucleolus"/>
    <property type="evidence" value="ECO:0007669"/>
    <property type="project" value="TreeGrafter"/>
</dbReference>
<dbReference type="SUPFAM" id="SSF54928">
    <property type="entry name" value="RNA-binding domain, RBD"/>
    <property type="match status" value="7"/>
</dbReference>
<dbReference type="FunCoup" id="A0A194QSP4">
    <property type="interactions" value="1742"/>
</dbReference>
<feature type="region of interest" description="Disordered" evidence="6">
    <location>
        <begin position="477"/>
        <end position="507"/>
    </location>
</feature>
<feature type="region of interest" description="Disordered" evidence="6">
    <location>
        <begin position="1039"/>
        <end position="1062"/>
    </location>
</feature>
<feature type="compositionally biased region" description="Basic and acidic residues" evidence="6">
    <location>
        <begin position="477"/>
        <end position="498"/>
    </location>
</feature>
<dbReference type="CDD" id="cd12318">
    <property type="entry name" value="RRM5_RBM19_like"/>
    <property type="match status" value="1"/>
</dbReference>
<evidence type="ECO:0000256" key="3">
    <source>
        <dbReference type="ARBA" id="ARBA00022884"/>
    </source>
</evidence>
<dbReference type="GO" id="GO:0003729">
    <property type="term" value="F:mRNA binding"/>
    <property type="evidence" value="ECO:0007669"/>
    <property type="project" value="TreeGrafter"/>
</dbReference>
<organism evidence="8 9">
    <name type="scientific">Papilio machaon</name>
    <name type="common">Old World swallowtail butterfly</name>
    <dbReference type="NCBI Taxonomy" id="76193"/>
    <lineage>
        <taxon>Eukaryota</taxon>
        <taxon>Metazoa</taxon>
        <taxon>Ecdysozoa</taxon>
        <taxon>Arthropoda</taxon>
        <taxon>Hexapoda</taxon>
        <taxon>Insecta</taxon>
        <taxon>Pterygota</taxon>
        <taxon>Neoptera</taxon>
        <taxon>Endopterygota</taxon>
        <taxon>Lepidoptera</taxon>
        <taxon>Glossata</taxon>
        <taxon>Ditrysia</taxon>
        <taxon>Papilionoidea</taxon>
        <taxon>Papilionidae</taxon>
        <taxon>Papilioninae</taxon>
        <taxon>Papilio</taxon>
    </lineage>
</organism>
<feature type="domain" description="RRM" evidence="7">
    <location>
        <begin position="350"/>
        <end position="428"/>
    </location>
</feature>
<dbReference type="Gene3D" id="3.30.70.330">
    <property type="match status" value="8"/>
</dbReference>
<evidence type="ECO:0000256" key="1">
    <source>
        <dbReference type="ARBA" id="ARBA00004123"/>
    </source>
</evidence>
<dbReference type="AlphaFoldDB" id="A0A194QSP4"/>
<feature type="compositionally biased region" description="Acidic residues" evidence="6">
    <location>
        <begin position="1052"/>
        <end position="1062"/>
    </location>
</feature>
<dbReference type="STRING" id="76193.A0A194QSP4"/>
<comment type="subcellular location">
    <subcellularLocation>
        <location evidence="1">Nucleus</location>
    </subcellularLocation>
</comment>
<protein>
    <submittedName>
        <fullName evidence="8">Putative RNA-binding protein 19</fullName>
    </submittedName>
</protein>
<accession>A0A194QSP4</accession>
<keyword evidence="2" id="KW-0677">Repeat</keyword>
<dbReference type="InterPro" id="IPR034423">
    <property type="entry name" value="RBM19_RRM5"/>
</dbReference>
<feature type="compositionally biased region" description="Basic and acidic residues" evidence="6">
    <location>
        <begin position="318"/>
        <end position="338"/>
    </location>
</feature>
<keyword evidence="4" id="KW-0539">Nucleus</keyword>
<dbReference type="InterPro" id="IPR035979">
    <property type="entry name" value="RBD_domain_sf"/>
</dbReference>
<feature type="region of interest" description="Disordered" evidence="6">
    <location>
        <begin position="779"/>
        <end position="832"/>
    </location>
</feature>
<feature type="region of interest" description="Disordered" evidence="6">
    <location>
        <begin position="103"/>
        <end position="124"/>
    </location>
</feature>
<keyword evidence="3 5" id="KW-0694">RNA-binding</keyword>
<dbReference type="InParanoid" id="A0A194QSP4"/>
<feature type="domain" description="RRM" evidence="7">
    <location>
        <begin position="510"/>
        <end position="588"/>
    </location>
</feature>
<proteinExistence type="predicted"/>
<evidence type="ECO:0000259" key="7">
    <source>
        <dbReference type="PROSITE" id="PS50102"/>
    </source>
</evidence>
<dbReference type="PANTHER" id="PTHR48039:SF5">
    <property type="entry name" value="RNA-BINDING PROTEIN 28"/>
    <property type="match status" value="1"/>
</dbReference>
<evidence type="ECO:0000256" key="2">
    <source>
        <dbReference type="ARBA" id="ARBA00022737"/>
    </source>
</evidence>
<dbReference type="PROSITE" id="PS50102">
    <property type="entry name" value="RRM"/>
    <property type="match status" value="6"/>
</dbReference>
<name>A0A194QSP4_PAPMA</name>
<reference evidence="8 9" key="1">
    <citation type="journal article" date="2015" name="Nat. Commun.">
        <title>Outbred genome sequencing and CRISPR/Cas9 gene editing in butterflies.</title>
        <authorList>
            <person name="Li X."/>
            <person name="Fan D."/>
            <person name="Zhang W."/>
            <person name="Liu G."/>
            <person name="Zhang L."/>
            <person name="Zhao L."/>
            <person name="Fang X."/>
            <person name="Chen L."/>
            <person name="Dong Y."/>
            <person name="Chen Y."/>
            <person name="Ding Y."/>
            <person name="Zhao R."/>
            <person name="Feng M."/>
            <person name="Zhu Y."/>
            <person name="Feng Y."/>
            <person name="Jiang X."/>
            <person name="Zhu D."/>
            <person name="Xiang H."/>
            <person name="Feng X."/>
            <person name="Li S."/>
            <person name="Wang J."/>
            <person name="Zhang G."/>
            <person name="Kronforst M.R."/>
            <person name="Wang W."/>
        </authorList>
    </citation>
    <scope>NUCLEOTIDE SEQUENCE [LARGE SCALE GENOMIC DNA]</scope>
    <source>
        <strain evidence="8">Ya'a_city_454_Pm</strain>
        <tissue evidence="8">Whole body</tissue>
    </source>
</reference>
<dbReference type="InterPro" id="IPR000504">
    <property type="entry name" value="RRM_dom"/>
</dbReference>
<feature type="compositionally biased region" description="Basic and acidic residues" evidence="6">
    <location>
        <begin position="779"/>
        <end position="820"/>
    </location>
</feature>
<evidence type="ECO:0000256" key="5">
    <source>
        <dbReference type="PROSITE-ProRule" id="PRU00176"/>
    </source>
</evidence>
<evidence type="ECO:0000313" key="8">
    <source>
        <dbReference type="EMBL" id="KPJ08538.1"/>
    </source>
</evidence>
<feature type="domain" description="RRM" evidence="7">
    <location>
        <begin position="2"/>
        <end position="79"/>
    </location>
</feature>
<dbReference type="InterPro" id="IPR051945">
    <property type="entry name" value="RRM_MRD1_RNA_proc_ribogen"/>
</dbReference>
<feature type="domain" description="RRM" evidence="7">
    <location>
        <begin position="833"/>
        <end position="916"/>
    </location>
</feature>
<dbReference type="Pfam" id="PF00076">
    <property type="entry name" value="RRM_1"/>
    <property type="match status" value="7"/>
</dbReference>
<feature type="compositionally biased region" description="Acidic residues" evidence="6">
    <location>
        <begin position="821"/>
        <end position="830"/>
    </location>
</feature>
<dbReference type="InterPro" id="IPR012677">
    <property type="entry name" value="Nucleotide-bd_a/b_plait_sf"/>
</dbReference>
<gene>
    <name evidence="8" type="ORF">RR48_12291</name>
</gene>
<feature type="region of interest" description="Disordered" evidence="6">
    <location>
        <begin position="165"/>
        <end position="199"/>
    </location>
</feature>
<dbReference type="FunFam" id="3.30.70.330:FF:000738">
    <property type="entry name" value="RNA-binding motif protein 19"/>
    <property type="match status" value="1"/>
</dbReference>
<evidence type="ECO:0000256" key="4">
    <source>
        <dbReference type="ARBA" id="ARBA00023242"/>
    </source>
</evidence>
<dbReference type="Proteomes" id="UP000053240">
    <property type="component" value="Unassembled WGS sequence"/>
</dbReference>
<evidence type="ECO:0000256" key="6">
    <source>
        <dbReference type="SAM" id="MobiDB-lite"/>
    </source>
</evidence>
<feature type="region of interest" description="Disordered" evidence="6">
    <location>
        <begin position="318"/>
        <end position="344"/>
    </location>
</feature>
<dbReference type="EMBL" id="KQ461154">
    <property type="protein sequence ID" value="KPJ08538.1"/>
    <property type="molecule type" value="Genomic_DNA"/>
</dbReference>
<dbReference type="PANTHER" id="PTHR48039">
    <property type="entry name" value="RNA-BINDING MOTIF PROTEIN 14B"/>
    <property type="match status" value="1"/>
</dbReference>
<evidence type="ECO:0000313" key="9">
    <source>
        <dbReference type="Proteomes" id="UP000053240"/>
    </source>
</evidence>